<feature type="region of interest" description="Disordered" evidence="1">
    <location>
        <begin position="55"/>
        <end position="80"/>
    </location>
</feature>
<comment type="caution">
    <text evidence="2">The sequence shown here is derived from an EMBL/GenBank/DDBJ whole genome shotgun (WGS) entry which is preliminary data.</text>
</comment>
<dbReference type="HOGENOM" id="CLU_2584045_0_0_7"/>
<dbReference type="AlphaFoldDB" id="B6WQU7"/>
<evidence type="ECO:0000313" key="3">
    <source>
        <dbReference type="Proteomes" id="UP000003676"/>
    </source>
</evidence>
<sequence>MTARAGGILSDAAQMTMAEKRIFRQHHDAPVPCGRGAWPGAGRVRAVCRGHEKRNAPQRECSCQSGQGQRSGGPLRPVRA</sequence>
<dbReference type="EMBL" id="ABXU01000021">
    <property type="protein sequence ID" value="EEB34554.1"/>
    <property type="molecule type" value="Genomic_DNA"/>
</dbReference>
<dbReference type="Proteomes" id="UP000003676">
    <property type="component" value="Unassembled WGS sequence"/>
</dbReference>
<protein>
    <submittedName>
        <fullName evidence="2">Uncharacterized protein</fullName>
    </submittedName>
</protein>
<evidence type="ECO:0000313" key="2">
    <source>
        <dbReference type="EMBL" id="EEB34554.1"/>
    </source>
</evidence>
<evidence type="ECO:0000256" key="1">
    <source>
        <dbReference type="SAM" id="MobiDB-lite"/>
    </source>
</evidence>
<organism evidence="2 3">
    <name type="scientific">Desulfovibrio piger ATCC 29098</name>
    <dbReference type="NCBI Taxonomy" id="411464"/>
    <lineage>
        <taxon>Bacteria</taxon>
        <taxon>Pseudomonadati</taxon>
        <taxon>Thermodesulfobacteriota</taxon>
        <taxon>Desulfovibrionia</taxon>
        <taxon>Desulfovibrionales</taxon>
        <taxon>Desulfovibrionaceae</taxon>
        <taxon>Desulfovibrio</taxon>
    </lineage>
</organism>
<name>B6WQU7_9BACT</name>
<accession>B6WQU7</accession>
<reference evidence="2 3" key="2">
    <citation type="submission" date="2008-10" db="EMBL/GenBank/DDBJ databases">
        <authorList>
            <person name="Fulton L."/>
            <person name="Clifton S."/>
            <person name="Fulton B."/>
            <person name="Xu J."/>
            <person name="Minx P."/>
            <person name="Pepin K.H."/>
            <person name="Johnson M."/>
            <person name="Bhonagiri V."/>
            <person name="Nash W.E."/>
            <person name="Mardis E.R."/>
            <person name="Wilson R.K."/>
        </authorList>
    </citation>
    <scope>NUCLEOTIDE SEQUENCE [LARGE SCALE GENOMIC DNA]</scope>
    <source>
        <strain evidence="2 3">ATCC 29098</strain>
    </source>
</reference>
<reference evidence="2 3" key="1">
    <citation type="submission" date="2008-10" db="EMBL/GenBank/DDBJ databases">
        <title>Draft genome sequence of Desulvovibrio piger (ATCC 29098).</title>
        <authorList>
            <person name="Sudarsanam P."/>
            <person name="Ley R."/>
            <person name="Guruge J."/>
            <person name="Turnbaugh P.J."/>
            <person name="Mahowald M."/>
            <person name="Liep D."/>
            <person name="Gordon J."/>
        </authorList>
    </citation>
    <scope>NUCLEOTIDE SEQUENCE [LARGE SCALE GENOMIC DNA]</scope>
    <source>
        <strain evidence="2 3">ATCC 29098</strain>
    </source>
</reference>
<proteinExistence type="predicted"/>
<gene>
    <name evidence="2" type="ORF">DESPIG_00426</name>
</gene>